<protein>
    <submittedName>
        <fullName evidence="2">Uncharacterized protein</fullName>
    </submittedName>
</protein>
<reference evidence="3" key="1">
    <citation type="journal article" date="2015" name="Nat. Genet.">
        <title>The genome and transcriptome of the zoonotic hookworm Ancylostoma ceylanicum identify infection-specific gene families.</title>
        <authorList>
            <person name="Schwarz E.M."/>
            <person name="Hu Y."/>
            <person name="Antoshechkin I."/>
            <person name="Miller M.M."/>
            <person name="Sternberg P.W."/>
            <person name="Aroian R.V."/>
        </authorList>
    </citation>
    <scope>NUCLEOTIDE SEQUENCE</scope>
    <source>
        <strain evidence="3">HY135</strain>
    </source>
</reference>
<comment type="caution">
    <text evidence="2">The sequence shown here is derived from an EMBL/GenBank/DDBJ whole genome shotgun (WGS) entry which is preliminary data.</text>
</comment>
<gene>
    <name evidence="2" type="primary">Acey_s0001.g350</name>
    <name evidence="2" type="ORF">Y032_0001g350</name>
</gene>
<feature type="region of interest" description="Disordered" evidence="1">
    <location>
        <begin position="1"/>
        <end position="79"/>
    </location>
</feature>
<evidence type="ECO:0000256" key="1">
    <source>
        <dbReference type="SAM" id="MobiDB-lite"/>
    </source>
</evidence>
<accession>A0A016W5K3</accession>
<evidence type="ECO:0000313" key="3">
    <source>
        <dbReference type="Proteomes" id="UP000024635"/>
    </source>
</evidence>
<keyword evidence="3" id="KW-1185">Reference proteome</keyword>
<dbReference type="EMBL" id="JARK01001337">
    <property type="protein sequence ID" value="EYC34308.1"/>
    <property type="molecule type" value="Genomic_DNA"/>
</dbReference>
<name>A0A016W5K3_9BILA</name>
<proteinExistence type="predicted"/>
<dbReference type="Proteomes" id="UP000024635">
    <property type="component" value="Unassembled WGS sequence"/>
</dbReference>
<dbReference type="AlphaFoldDB" id="A0A016W5K3"/>
<organism evidence="2 3">
    <name type="scientific">Ancylostoma ceylanicum</name>
    <dbReference type="NCBI Taxonomy" id="53326"/>
    <lineage>
        <taxon>Eukaryota</taxon>
        <taxon>Metazoa</taxon>
        <taxon>Ecdysozoa</taxon>
        <taxon>Nematoda</taxon>
        <taxon>Chromadorea</taxon>
        <taxon>Rhabditida</taxon>
        <taxon>Rhabditina</taxon>
        <taxon>Rhabditomorpha</taxon>
        <taxon>Strongyloidea</taxon>
        <taxon>Ancylostomatidae</taxon>
        <taxon>Ancylostomatinae</taxon>
        <taxon>Ancylostoma</taxon>
    </lineage>
</organism>
<sequence>MDEWSWLPRRDKGAPAPKSGETRRAKSYGVKRVGRRLNVRKRLELGPTSGLHPPRPLPETPGTSLPTPGMDGWVGHGRDQTSNRVLSVSLTTAPHAPRSQWVQSQWG</sequence>
<evidence type="ECO:0000313" key="2">
    <source>
        <dbReference type="EMBL" id="EYC34308.1"/>
    </source>
</evidence>